<evidence type="ECO:0000256" key="1">
    <source>
        <dbReference type="PROSITE-ProRule" id="PRU00339"/>
    </source>
</evidence>
<dbReference type="PROSITE" id="PS50005">
    <property type="entry name" value="TPR"/>
    <property type="match status" value="1"/>
</dbReference>
<name>A0A9P7BGG4_9ASCO</name>
<gene>
    <name evidence="2" type="ORF">C6P40_004067</name>
</gene>
<dbReference type="CDD" id="cd24142">
    <property type="entry name" value="ACL4-like"/>
    <property type="match status" value="1"/>
</dbReference>
<proteinExistence type="predicted"/>
<keyword evidence="1" id="KW-0802">TPR repeat</keyword>
<feature type="repeat" description="TPR" evidence="1">
    <location>
        <begin position="39"/>
        <end position="72"/>
    </location>
</feature>
<reference evidence="2" key="1">
    <citation type="submission" date="2020-11" db="EMBL/GenBank/DDBJ databases">
        <title>Kefir isolates.</title>
        <authorList>
            <person name="Marcisauskas S."/>
            <person name="Kim Y."/>
            <person name="Blasche S."/>
        </authorList>
    </citation>
    <scope>NUCLEOTIDE SEQUENCE</scope>
    <source>
        <strain evidence="2">Olga-1</strain>
    </source>
</reference>
<dbReference type="InterPro" id="IPR011990">
    <property type="entry name" value="TPR-like_helical_dom_sf"/>
</dbReference>
<comment type="caution">
    <text evidence="2">The sequence shown here is derived from an EMBL/GenBank/DDBJ whole genome shotgun (WGS) entry which is preliminary data.</text>
</comment>
<organism evidence="2 3">
    <name type="scientific">Pichia californica</name>
    <dbReference type="NCBI Taxonomy" id="460514"/>
    <lineage>
        <taxon>Eukaryota</taxon>
        <taxon>Fungi</taxon>
        <taxon>Dikarya</taxon>
        <taxon>Ascomycota</taxon>
        <taxon>Saccharomycotina</taxon>
        <taxon>Pichiomycetes</taxon>
        <taxon>Pichiales</taxon>
        <taxon>Pichiaceae</taxon>
        <taxon>Pichia</taxon>
    </lineage>
</organism>
<dbReference type="AlphaFoldDB" id="A0A9P7BGG4"/>
<protein>
    <recommendedName>
        <fullName evidence="4">Assembly chaperone of RPL4</fullName>
    </recommendedName>
</protein>
<evidence type="ECO:0000313" key="2">
    <source>
        <dbReference type="EMBL" id="KAG0690016.1"/>
    </source>
</evidence>
<dbReference type="Proteomes" id="UP000697127">
    <property type="component" value="Unassembled WGS sequence"/>
</dbReference>
<dbReference type="EMBL" id="PUHW01000050">
    <property type="protein sequence ID" value="KAG0690016.1"/>
    <property type="molecule type" value="Genomic_DNA"/>
</dbReference>
<dbReference type="SUPFAM" id="SSF48452">
    <property type="entry name" value="TPR-like"/>
    <property type="match status" value="1"/>
</dbReference>
<dbReference type="OrthoDB" id="1914839at2759"/>
<accession>A0A9P7BGG4</accession>
<dbReference type="InterPro" id="IPR019734">
    <property type="entry name" value="TPR_rpt"/>
</dbReference>
<dbReference type="Gene3D" id="1.25.40.10">
    <property type="entry name" value="Tetratricopeptide repeat domain"/>
    <property type="match status" value="1"/>
</dbReference>
<sequence>MSEENLLNLIHRASVILPTNPEQALEDLLGFKSTYAENALYLQTLGEAYLENSDVESAFTVLQKACELDPIAEKGIEKFFHLGQIIGGENGIQLLEVGIAKLIQQAQILQSISQGEIQVDNSLDSSIKILLQAYNSEEKIGEYITSKLTQGIAAIVEIWMTDLCMLPQAEEECEKWTKTLSELCPDNPETHSIIASVRISQQKPQEAIKEIELSWGLFQKKKQALEDIANTNENIDPDEIEMIYIELYQLLVTLSKYAVECGMFELASEISASARDINEDGIEALYVEGFANYLEALRIQNNVAIENASDLGREFENYQLNKDISNEEPSYEFIKNSQLALSSAVKSLYDSELAAQIDEELQTTIKELLEKVGGFVAKEKDTTGIDESNWEAEIQQD</sequence>
<evidence type="ECO:0008006" key="4">
    <source>
        <dbReference type="Google" id="ProtNLM"/>
    </source>
</evidence>
<evidence type="ECO:0000313" key="3">
    <source>
        <dbReference type="Proteomes" id="UP000697127"/>
    </source>
</evidence>
<keyword evidence="3" id="KW-1185">Reference proteome</keyword>